<protein>
    <submittedName>
        <fullName evidence="1">Uncharacterized protein</fullName>
    </submittedName>
</protein>
<dbReference type="Proteomes" id="UP000236291">
    <property type="component" value="Unassembled WGS sequence"/>
</dbReference>
<evidence type="ECO:0000313" key="1">
    <source>
        <dbReference type="EMBL" id="PNX71196.1"/>
    </source>
</evidence>
<reference evidence="1 2" key="1">
    <citation type="journal article" date="2014" name="Am. J. Bot.">
        <title>Genome assembly and annotation for red clover (Trifolium pratense; Fabaceae).</title>
        <authorList>
            <person name="Istvanek J."/>
            <person name="Jaros M."/>
            <person name="Krenek A."/>
            <person name="Repkova J."/>
        </authorList>
    </citation>
    <scope>NUCLEOTIDE SEQUENCE [LARGE SCALE GENOMIC DNA]</scope>
    <source>
        <strain evidence="2">cv. Tatra</strain>
        <tissue evidence="1">Young leaves</tissue>
    </source>
</reference>
<dbReference type="AlphaFoldDB" id="A0A2K3KY42"/>
<proteinExistence type="predicted"/>
<evidence type="ECO:0000313" key="2">
    <source>
        <dbReference type="Proteomes" id="UP000236291"/>
    </source>
</evidence>
<comment type="caution">
    <text evidence="1">The sequence shown here is derived from an EMBL/GenBank/DDBJ whole genome shotgun (WGS) entry which is preliminary data.</text>
</comment>
<reference evidence="1 2" key="2">
    <citation type="journal article" date="2017" name="Front. Plant Sci.">
        <title>Gene Classification and Mining of Molecular Markers Useful in Red Clover (Trifolium pratense) Breeding.</title>
        <authorList>
            <person name="Istvanek J."/>
            <person name="Dluhosova J."/>
            <person name="Dluhos P."/>
            <person name="Patkova L."/>
            <person name="Nedelnik J."/>
            <person name="Repkova J."/>
        </authorList>
    </citation>
    <scope>NUCLEOTIDE SEQUENCE [LARGE SCALE GENOMIC DNA]</scope>
    <source>
        <strain evidence="2">cv. Tatra</strain>
        <tissue evidence="1">Young leaves</tissue>
    </source>
</reference>
<sequence length="214" mass="22969">MLDASSGGALLSKSYTEGFAHIESVIANIYQWPTTRTTPAPASSKKPTSMHEVSKTIVIVVEVAQIHNMMKTLLTPLIVSVAEPVNVVADTTKVGKIVIALSLRPSGTLPSTIESLASTSTDKGKETCKVISLRSGREYDGPNMRGIMTEVVHEDSVKPMVEDTCVLVTRHPISSDTRLTKSCPKGVKKSSSDKTPIDIEVARLSSYSADTKLL</sequence>
<name>A0A2K3KY42_TRIPR</name>
<organism evidence="1 2">
    <name type="scientific">Trifolium pratense</name>
    <name type="common">Red clover</name>
    <dbReference type="NCBI Taxonomy" id="57577"/>
    <lineage>
        <taxon>Eukaryota</taxon>
        <taxon>Viridiplantae</taxon>
        <taxon>Streptophyta</taxon>
        <taxon>Embryophyta</taxon>
        <taxon>Tracheophyta</taxon>
        <taxon>Spermatophyta</taxon>
        <taxon>Magnoliopsida</taxon>
        <taxon>eudicotyledons</taxon>
        <taxon>Gunneridae</taxon>
        <taxon>Pentapetalae</taxon>
        <taxon>rosids</taxon>
        <taxon>fabids</taxon>
        <taxon>Fabales</taxon>
        <taxon>Fabaceae</taxon>
        <taxon>Papilionoideae</taxon>
        <taxon>50 kb inversion clade</taxon>
        <taxon>NPAAA clade</taxon>
        <taxon>Hologalegina</taxon>
        <taxon>IRL clade</taxon>
        <taxon>Trifolieae</taxon>
        <taxon>Trifolium</taxon>
    </lineage>
</organism>
<gene>
    <name evidence="1" type="ORF">L195_g027067</name>
</gene>
<dbReference type="EMBL" id="ASHM01023003">
    <property type="protein sequence ID" value="PNX71196.1"/>
    <property type="molecule type" value="Genomic_DNA"/>
</dbReference>
<accession>A0A2K3KY42</accession>